<gene>
    <name evidence="1" type="ORF">USDA257_c60070</name>
</gene>
<evidence type="ECO:0000313" key="2">
    <source>
        <dbReference type="Proteomes" id="UP000006180"/>
    </source>
</evidence>
<dbReference type="Proteomes" id="UP000006180">
    <property type="component" value="Chromosome"/>
</dbReference>
<sequence length="39" mass="4308">MTRLASAIRPCLIILPQDLVNLEARYHSQVGPPSAFLSE</sequence>
<organism evidence="1 2">
    <name type="scientific">Sinorhizobium fredii (strain USDA 257)</name>
    <dbReference type="NCBI Taxonomy" id="1185652"/>
    <lineage>
        <taxon>Bacteria</taxon>
        <taxon>Pseudomonadati</taxon>
        <taxon>Pseudomonadota</taxon>
        <taxon>Alphaproteobacteria</taxon>
        <taxon>Hyphomicrobiales</taxon>
        <taxon>Rhizobiaceae</taxon>
        <taxon>Sinorhizobium/Ensifer group</taxon>
        <taxon>Sinorhizobium</taxon>
    </lineage>
</organism>
<protein>
    <submittedName>
        <fullName evidence="1">Uncharacterized protein</fullName>
    </submittedName>
</protein>
<accession>I3XF55</accession>
<evidence type="ECO:0000313" key="1">
    <source>
        <dbReference type="EMBL" id="AFL54511.1"/>
    </source>
</evidence>
<reference evidence="1 2" key="1">
    <citation type="journal article" date="2012" name="J. Bacteriol.">
        <title>Complete genome sequence of the broad-host-range strain Sinorhizobium fredii USDA257.</title>
        <authorList>
            <person name="Schuldes J."/>
            <person name="Rodriguez Orbegoso M."/>
            <person name="Schmeisser C."/>
            <person name="Krishnan H.B."/>
            <person name="Daniel R."/>
            <person name="Streit W.R."/>
        </authorList>
    </citation>
    <scope>NUCLEOTIDE SEQUENCE [LARGE SCALE GENOMIC DNA]</scope>
    <source>
        <strain evidence="1 2">USDA 257</strain>
    </source>
</reference>
<dbReference type="PATRIC" id="fig|1185652.3.peg.6235"/>
<dbReference type="EMBL" id="CP003563">
    <property type="protein sequence ID" value="AFL54511.1"/>
    <property type="molecule type" value="Genomic_DNA"/>
</dbReference>
<dbReference type="KEGG" id="sfd:USDA257_c60070"/>
<dbReference type="HOGENOM" id="CLU_3317066_0_0_5"/>
<name>I3XF55_SINF2</name>
<proteinExistence type="predicted"/>
<dbReference type="AlphaFoldDB" id="I3XF55"/>